<evidence type="ECO:0000313" key="8">
    <source>
        <dbReference type="WBParaSite" id="SVE_1020300.1"/>
    </source>
</evidence>
<evidence type="ECO:0000256" key="5">
    <source>
        <dbReference type="SAM" id="SignalP"/>
    </source>
</evidence>
<dbReference type="Proteomes" id="UP000035680">
    <property type="component" value="Unassembled WGS sequence"/>
</dbReference>
<feature type="domain" description="Carboxylesterase type B" evidence="6">
    <location>
        <begin position="20"/>
        <end position="534"/>
    </location>
</feature>
<dbReference type="GO" id="GO:0005886">
    <property type="term" value="C:plasma membrane"/>
    <property type="evidence" value="ECO:0007669"/>
    <property type="project" value="TreeGrafter"/>
</dbReference>
<dbReference type="SUPFAM" id="SSF53474">
    <property type="entry name" value="alpha/beta-Hydrolases"/>
    <property type="match status" value="1"/>
</dbReference>
<dbReference type="InterPro" id="IPR002018">
    <property type="entry name" value="CarbesteraseB"/>
</dbReference>
<dbReference type="GO" id="GO:0006581">
    <property type="term" value="P:acetylcholine catabolic process"/>
    <property type="evidence" value="ECO:0007669"/>
    <property type="project" value="TreeGrafter"/>
</dbReference>
<keyword evidence="5" id="KW-0732">Signal</keyword>
<keyword evidence="4" id="KW-1015">Disulfide bond</keyword>
<evidence type="ECO:0000256" key="2">
    <source>
        <dbReference type="ARBA" id="ARBA00022487"/>
    </source>
</evidence>
<evidence type="ECO:0000313" key="7">
    <source>
        <dbReference type="Proteomes" id="UP000035680"/>
    </source>
</evidence>
<dbReference type="InterPro" id="IPR029058">
    <property type="entry name" value="AB_hydrolase_fold"/>
</dbReference>
<reference evidence="7" key="1">
    <citation type="submission" date="2014-07" db="EMBL/GenBank/DDBJ databases">
        <authorList>
            <person name="Martin A.A"/>
            <person name="De Silva N."/>
        </authorList>
    </citation>
    <scope>NUCLEOTIDE SEQUENCE</scope>
</reference>
<feature type="chain" id="PRO_5005330112" evidence="5">
    <location>
        <begin position="19"/>
        <end position="576"/>
    </location>
</feature>
<dbReference type="STRING" id="75913.A0A0K0FMH6"/>
<organism evidence="7 8">
    <name type="scientific">Strongyloides venezuelensis</name>
    <name type="common">Threadworm</name>
    <dbReference type="NCBI Taxonomy" id="75913"/>
    <lineage>
        <taxon>Eukaryota</taxon>
        <taxon>Metazoa</taxon>
        <taxon>Ecdysozoa</taxon>
        <taxon>Nematoda</taxon>
        <taxon>Chromadorea</taxon>
        <taxon>Rhabditida</taxon>
        <taxon>Tylenchina</taxon>
        <taxon>Panagrolaimomorpha</taxon>
        <taxon>Strongyloidoidea</taxon>
        <taxon>Strongyloididae</taxon>
        <taxon>Strongyloides</taxon>
    </lineage>
</organism>
<keyword evidence="7" id="KW-1185">Reference proteome</keyword>
<accession>A0A0K0FMH6</accession>
<dbReference type="GO" id="GO:0019695">
    <property type="term" value="P:choline metabolic process"/>
    <property type="evidence" value="ECO:0007669"/>
    <property type="project" value="TreeGrafter"/>
</dbReference>
<dbReference type="PRINTS" id="PR00878">
    <property type="entry name" value="CHOLNESTRASE"/>
</dbReference>
<dbReference type="AlphaFoldDB" id="A0A0K0FMH6"/>
<reference evidence="8" key="2">
    <citation type="submission" date="2015-08" db="UniProtKB">
        <authorList>
            <consortium name="WormBaseParasite"/>
        </authorList>
    </citation>
    <scope>IDENTIFICATION</scope>
</reference>
<evidence type="ECO:0000256" key="1">
    <source>
        <dbReference type="ARBA" id="ARBA00005964"/>
    </source>
</evidence>
<dbReference type="ESTHER" id="9bila-a0a0k0fmh6">
    <property type="family name" value="Cholinesterase-like"/>
</dbReference>
<feature type="signal peptide" evidence="5">
    <location>
        <begin position="1"/>
        <end position="18"/>
    </location>
</feature>
<dbReference type="Pfam" id="PF00135">
    <property type="entry name" value="COesterase"/>
    <property type="match status" value="1"/>
</dbReference>
<dbReference type="Gene3D" id="3.40.50.1820">
    <property type="entry name" value="alpha/beta hydrolase"/>
    <property type="match status" value="1"/>
</dbReference>
<evidence type="ECO:0000256" key="4">
    <source>
        <dbReference type="ARBA" id="ARBA00023157"/>
    </source>
</evidence>
<dbReference type="GO" id="GO:0003990">
    <property type="term" value="F:acetylcholinesterase activity"/>
    <property type="evidence" value="ECO:0007669"/>
    <property type="project" value="TreeGrafter"/>
</dbReference>
<sequence length="576" mass="67470">MRNITLLILLLSAFCCDSQKPVKTKNGKIYGMQLKKYRKTVTGYFGIPFAKPPIGKLRFKPPEPLERNAFKQGFYANRMARTCFYKPRYTGFIGFDYWHPRFLRYSEDCLQLNMWVPKRPNGAVLVYIFGRAYHSGSPSLDMFNGAVIAAKTRTIVVNINYRLDILGFAFLGSGKVIPGNVGLLDQQMALKWVYDNVKYFGGHKNMITVFGHGTGAASVTAHLFSKKSSKYIKRVALFSGTLKNTWAYQSNRIVSENVKKLAKKLRCGRREKEILKCLQSVDVRRLVEAANKITHPEQSPLIHSFTIVEKDDLFFNGNVTKKMYRKDMKHKFDVLIGKTSDEATYFMPQYLDVNAYGCNFDPRKPVNSDYNACKMNKTNFDRAVKLLTEEYYLDKVDRKNIDKVYSQYEKPEYRDKTVRMISDFTFDCDIVQYAKYISSFVQGRKYFFEYRTRSSSNPWPSWMGAMHAYELEFFFGMPFRHVARYNRLTYKFERDFSERLVHLLGDFVFTGKPEPYWKQFNENRLIALIIDKKLDIIHRPQYINVFTNTCKVHDNILKKYPAWGRKFNNVNLKRHT</sequence>
<protein>
    <submittedName>
        <fullName evidence="8">Acetylcholinesterase</fullName>
    </submittedName>
</protein>
<evidence type="ECO:0000259" key="6">
    <source>
        <dbReference type="Pfam" id="PF00135"/>
    </source>
</evidence>
<dbReference type="GO" id="GO:0005615">
    <property type="term" value="C:extracellular space"/>
    <property type="evidence" value="ECO:0007669"/>
    <property type="project" value="TreeGrafter"/>
</dbReference>
<dbReference type="WBParaSite" id="SVE_1020300.1">
    <property type="protein sequence ID" value="SVE_1020300.1"/>
    <property type="gene ID" value="SVE_1020300"/>
</dbReference>
<dbReference type="InterPro" id="IPR050654">
    <property type="entry name" value="AChE-related_enzymes"/>
</dbReference>
<evidence type="ECO:0000256" key="3">
    <source>
        <dbReference type="ARBA" id="ARBA00022801"/>
    </source>
</evidence>
<name>A0A0K0FMH6_STRVS</name>
<keyword evidence="2" id="KW-0719">Serine esterase</keyword>
<proteinExistence type="inferred from homology"/>
<dbReference type="PANTHER" id="PTHR43918">
    <property type="entry name" value="ACETYLCHOLINESTERASE"/>
    <property type="match status" value="1"/>
</dbReference>
<keyword evidence="3" id="KW-0378">Hydrolase</keyword>
<comment type="similarity">
    <text evidence="1">Belongs to the type-B carboxylesterase/lipase family.</text>
</comment>
<dbReference type="InterPro" id="IPR000997">
    <property type="entry name" value="Cholinesterase"/>
</dbReference>
<dbReference type="PANTHER" id="PTHR43918:SF15">
    <property type="entry name" value="CARBOXYLIC ESTER HYDROLASE"/>
    <property type="match status" value="1"/>
</dbReference>